<keyword evidence="2" id="KW-1133">Transmembrane helix</keyword>
<reference evidence="3" key="1">
    <citation type="submission" date="2023-07" db="EMBL/GenBank/DDBJ databases">
        <title>A collection of bacterial strains from the Burkholderia cepacia Research Laboratory and Repository.</title>
        <authorList>
            <person name="Lipuma J."/>
            <person name="Spilker T."/>
            <person name="Caverly L."/>
        </authorList>
    </citation>
    <scope>NUCLEOTIDE SEQUENCE</scope>
    <source>
        <strain evidence="3">AU44268</strain>
    </source>
</reference>
<gene>
    <name evidence="3" type="ORF">QZM33_27815</name>
</gene>
<feature type="transmembrane region" description="Helical" evidence="2">
    <location>
        <begin position="28"/>
        <end position="50"/>
    </location>
</feature>
<dbReference type="EMBL" id="JAUJRV010000034">
    <property type="protein sequence ID" value="MDN7798750.1"/>
    <property type="molecule type" value="Genomic_DNA"/>
</dbReference>
<name>A0AAW7TB75_BURVI</name>
<proteinExistence type="predicted"/>
<feature type="transmembrane region" description="Helical" evidence="2">
    <location>
        <begin position="56"/>
        <end position="79"/>
    </location>
</feature>
<evidence type="ECO:0000256" key="2">
    <source>
        <dbReference type="SAM" id="Phobius"/>
    </source>
</evidence>
<evidence type="ECO:0000313" key="4">
    <source>
        <dbReference type="Proteomes" id="UP001171620"/>
    </source>
</evidence>
<keyword evidence="2" id="KW-0472">Membrane</keyword>
<protein>
    <submittedName>
        <fullName evidence="3">Uncharacterized protein</fullName>
    </submittedName>
</protein>
<accession>A0AAW7TB75</accession>
<comment type="caution">
    <text evidence="3">The sequence shown here is derived from an EMBL/GenBank/DDBJ whole genome shotgun (WGS) entry which is preliminary data.</text>
</comment>
<keyword evidence="2" id="KW-0812">Transmembrane</keyword>
<dbReference type="AlphaFoldDB" id="A0AAW7TB75"/>
<evidence type="ECO:0000256" key="1">
    <source>
        <dbReference type="SAM" id="MobiDB-lite"/>
    </source>
</evidence>
<feature type="region of interest" description="Disordered" evidence="1">
    <location>
        <begin position="155"/>
        <end position="175"/>
    </location>
</feature>
<dbReference type="Proteomes" id="UP001171620">
    <property type="component" value="Unassembled WGS sequence"/>
</dbReference>
<dbReference type="RefSeq" id="WP_063900340.1">
    <property type="nucleotide sequence ID" value="NZ_CADFEX010000005.1"/>
</dbReference>
<sequence>MLDQTTSTRFPSSTRWHADDAWDKTSRWVLFVVPAVFVILCVLLVSLWCVDLLDGWLIVTFVLLIEAMLLGVCVFVFALTTVSRLRLRRAKDSICCSGRPIDADASASPDEFEGMQAVRCMPNSGAADVFQVRCYNTHCPRIGCRGDLAPVAHPAGTPAASPHDEARDEEVADLV</sequence>
<evidence type="ECO:0000313" key="3">
    <source>
        <dbReference type="EMBL" id="MDN7798750.1"/>
    </source>
</evidence>
<organism evidence="3 4">
    <name type="scientific">Burkholderia vietnamiensis</name>
    <dbReference type="NCBI Taxonomy" id="60552"/>
    <lineage>
        <taxon>Bacteria</taxon>
        <taxon>Pseudomonadati</taxon>
        <taxon>Pseudomonadota</taxon>
        <taxon>Betaproteobacteria</taxon>
        <taxon>Burkholderiales</taxon>
        <taxon>Burkholderiaceae</taxon>
        <taxon>Burkholderia</taxon>
        <taxon>Burkholderia cepacia complex</taxon>
    </lineage>
</organism>